<name>A0ACB8QGF0_9AGAM</name>
<reference evidence="1" key="2">
    <citation type="journal article" date="2022" name="New Phytol.">
        <title>Evolutionary transition to the ectomycorrhizal habit in the genomes of a hyperdiverse lineage of mushroom-forming fungi.</title>
        <authorList>
            <person name="Looney B."/>
            <person name="Miyauchi S."/>
            <person name="Morin E."/>
            <person name="Drula E."/>
            <person name="Courty P.E."/>
            <person name="Kohler A."/>
            <person name="Kuo A."/>
            <person name="LaButti K."/>
            <person name="Pangilinan J."/>
            <person name="Lipzen A."/>
            <person name="Riley R."/>
            <person name="Andreopoulos W."/>
            <person name="He G."/>
            <person name="Johnson J."/>
            <person name="Nolan M."/>
            <person name="Tritt A."/>
            <person name="Barry K.W."/>
            <person name="Grigoriev I.V."/>
            <person name="Nagy L.G."/>
            <person name="Hibbett D."/>
            <person name="Henrissat B."/>
            <person name="Matheny P.B."/>
            <person name="Labbe J."/>
            <person name="Martin F.M."/>
        </authorList>
    </citation>
    <scope>NUCLEOTIDE SEQUENCE</scope>
    <source>
        <strain evidence="1">EC-137</strain>
    </source>
</reference>
<protein>
    <submittedName>
        <fullName evidence="1">Dfp1/Him1, central region-domain-containing protein</fullName>
    </submittedName>
</protein>
<comment type="caution">
    <text evidence="1">The sequence shown here is derived from an EMBL/GenBank/DDBJ whole genome shotgun (WGS) entry which is preliminary data.</text>
</comment>
<dbReference type="EMBL" id="MU273606">
    <property type="protein sequence ID" value="KAI0030773.1"/>
    <property type="molecule type" value="Genomic_DNA"/>
</dbReference>
<evidence type="ECO:0000313" key="1">
    <source>
        <dbReference type="EMBL" id="KAI0030773.1"/>
    </source>
</evidence>
<accession>A0ACB8QGF0</accession>
<reference evidence="1" key="1">
    <citation type="submission" date="2021-02" db="EMBL/GenBank/DDBJ databases">
        <authorList>
            <consortium name="DOE Joint Genome Institute"/>
            <person name="Ahrendt S."/>
            <person name="Looney B.P."/>
            <person name="Miyauchi S."/>
            <person name="Morin E."/>
            <person name="Drula E."/>
            <person name="Courty P.E."/>
            <person name="Chicoki N."/>
            <person name="Fauchery L."/>
            <person name="Kohler A."/>
            <person name="Kuo A."/>
            <person name="Labutti K."/>
            <person name="Pangilinan J."/>
            <person name="Lipzen A."/>
            <person name="Riley R."/>
            <person name="Andreopoulos W."/>
            <person name="He G."/>
            <person name="Johnson J."/>
            <person name="Barry K.W."/>
            <person name="Grigoriev I.V."/>
            <person name="Nagy L."/>
            <person name="Hibbett D."/>
            <person name="Henrissat B."/>
            <person name="Matheny P.B."/>
            <person name="Labbe J."/>
            <person name="Martin F."/>
        </authorList>
    </citation>
    <scope>NUCLEOTIDE SEQUENCE</scope>
    <source>
        <strain evidence="1">EC-137</strain>
    </source>
</reference>
<dbReference type="Proteomes" id="UP000814128">
    <property type="component" value="Unassembled WGS sequence"/>
</dbReference>
<sequence length="634" mass="71376">MAAAVSRRPGSGSLPRQYHHLSTVPSPQQVPLSRSVSVASSLKRPRSPDYSRDPASLKRQKAVAVPRSPAPAASQQIANTFKDDDHDPRKERRRQERLDRERVQEEWRIKYTKAFPTFSFYFDSDVGEDDPALKERLEQRILSLGGSVEDFFSKDGLSHFITNRLLEDIVHSNKENHSRPSRSQSLLKSPIRLRGVASPKPADDLPTPAGSTLLQKAKSFNLKIWNVQKLESVLDRCHAPAVSTALRPAAGNGTLQRLLESERLHGTTERDPTQKRLNYQYFNKNTCFVLIEDLREELATIHAAEFPIRRLGRDGQSEGDWPVLYCHPDTRGPFNKPDETEFRRARRQLQRDEQQDRELMLRHEQRWERERRRAALAQAEAERLAAAAQSAGDLRRSVSMTNLRRRALSGAEGTLAGDTEFDEVGMESANASGYLRSQYVAASGNSVSVTSTTGTTTSAGNSLRSAALSASLRGMQKQEVVTSLKVGGKAKGDMGPPAELPQKMLRKSKSTTTIRLPRREEGSKPGFCENCRQRYPDFEEHIASKRHRKWASNDANFEQLDIVIDRIRRPVRPEWLRRHRAPAPVLEPDSSPVIPLSTLLRDVRSSSEVSDYLPQPQVDYKLTDVAAEDSGMEL</sequence>
<keyword evidence="2" id="KW-1185">Reference proteome</keyword>
<gene>
    <name evidence="1" type="ORF">K488DRAFT_87454</name>
</gene>
<proteinExistence type="predicted"/>
<evidence type="ECO:0000313" key="2">
    <source>
        <dbReference type="Proteomes" id="UP000814128"/>
    </source>
</evidence>
<organism evidence="1 2">
    <name type="scientific">Vararia minispora EC-137</name>
    <dbReference type="NCBI Taxonomy" id="1314806"/>
    <lineage>
        <taxon>Eukaryota</taxon>
        <taxon>Fungi</taxon>
        <taxon>Dikarya</taxon>
        <taxon>Basidiomycota</taxon>
        <taxon>Agaricomycotina</taxon>
        <taxon>Agaricomycetes</taxon>
        <taxon>Russulales</taxon>
        <taxon>Lachnocladiaceae</taxon>
        <taxon>Vararia</taxon>
    </lineage>
</organism>